<sequence length="140" mass="15662">MNAGDTNEYHGENAAEYDRQARERGCHAHEALFGLMYEFIKPGDTLLDVGIGTGLGSMWFYKAGLRVSGFDNARDMLEACECKGFAEQLIRHDLHDVPYPYSANSFDHAICLAVLNFFADVSSVFRETARILRPQGVFGF</sequence>
<dbReference type="InterPro" id="IPR013216">
    <property type="entry name" value="Methyltransf_11"/>
</dbReference>
<comment type="caution">
    <text evidence="2">The sequence shown here is derived from an EMBL/GenBank/DDBJ whole genome shotgun (WGS) entry which is preliminary data.</text>
</comment>
<protein>
    <recommendedName>
        <fullName evidence="1">Methyltransferase type 11 domain-containing protein</fullName>
    </recommendedName>
</protein>
<dbReference type="AlphaFoldDB" id="X0XL33"/>
<dbReference type="SUPFAM" id="SSF53335">
    <property type="entry name" value="S-adenosyl-L-methionine-dependent methyltransferases"/>
    <property type="match status" value="1"/>
</dbReference>
<dbReference type="CDD" id="cd02440">
    <property type="entry name" value="AdoMet_MTases"/>
    <property type="match status" value="1"/>
</dbReference>
<dbReference type="InterPro" id="IPR029063">
    <property type="entry name" value="SAM-dependent_MTases_sf"/>
</dbReference>
<feature type="domain" description="Methyltransferase type 11" evidence="1">
    <location>
        <begin position="47"/>
        <end position="138"/>
    </location>
</feature>
<dbReference type="PANTHER" id="PTHR43591:SF99">
    <property type="entry name" value="OS06G0646000 PROTEIN"/>
    <property type="match status" value="1"/>
</dbReference>
<dbReference type="Pfam" id="PF08241">
    <property type="entry name" value="Methyltransf_11"/>
    <property type="match status" value="1"/>
</dbReference>
<dbReference type="GO" id="GO:0008757">
    <property type="term" value="F:S-adenosylmethionine-dependent methyltransferase activity"/>
    <property type="evidence" value="ECO:0007669"/>
    <property type="project" value="InterPro"/>
</dbReference>
<organism evidence="2">
    <name type="scientific">marine sediment metagenome</name>
    <dbReference type="NCBI Taxonomy" id="412755"/>
    <lineage>
        <taxon>unclassified sequences</taxon>
        <taxon>metagenomes</taxon>
        <taxon>ecological metagenomes</taxon>
    </lineage>
</organism>
<dbReference type="EMBL" id="BARS01034747">
    <property type="protein sequence ID" value="GAG25686.1"/>
    <property type="molecule type" value="Genomic_DNA"/>
</dbReference>
<accession>X0XL33</accession>
<dbReference type="Gene3D" id="3.40.50.150">
    <property type="entry name" value="Vaccinia Virus protein VP39"/>
    <property type="match status" value="1"/>
</dbReference>
<proteinExistence type="predicted"/>
<name>X0XL33_9ZZZZ</name>
<feature type="non-terminal residue" evidence="2">
    <location>
        <position position="140"/>
    </location>
</feature>
<gene>
    <name evidence="2" type="ORF">S01H1_53638</name>
</gene>
<evidence type="ECO:0000313" key="2">
    <source>
        <dbReference type="EMBL" id="GAG25686.1"/>
    </source>
</evidence>
<evidence type="ECO:0000259" key="1">
    <source>
        <dbReference type="Pfam" id="PF08241"/>
    </source>
</evidence>
<dbReference type="PANTHER" id="PTHR43591">
    <property type="entry name" value="METHYLTRANSFERASE"/>
    <property type="match status" value="1"/>
</dbReference>
<reference evidence="2" key="1">
    <citation type="journal article" date="2014" name="Front. Microbiol.">
        <title>High frequency of phylogenetically diverse reductive dehalogenase-homologous genes in deep subseafloor sedimentary metagenomes.</title>
        <authorList>
            <person name="Kawai M."/>
            <person name="Futagami T."/>
            <person name="Toyoda A."/>
            <person name="Takaki Y."/>
            <person name="Nishi S."/>
            <person name="Hori S."/>
            <person name="Arai W."/>
            <person name="Tsubouchi T."/>
            <person name="Morono Y."/>
            <person name="Uchiyama I."/>
            <person name="Ito T."/>
            <person name="Fujiyama A."/>
            <person name="Inagaki F."/>
            <person name="Takami H."/>
        </authorList>
    </citation>
    <scope>NUCLEOTIDE SEQUENCE</scope>
    <source>
        <strain evidence="2">Expedition CK06-06</strain>
    </source>
</reference>